<evidence type="ECO:0000313" key="3">
    <source>
        <dbReference type="Proteomes" id="UP000178583"/>
    </source>
</evidence>
<dbReference type="PANTHER" id="PTHR34293:SF1">
    <property type="entry name" value="HTH-TYPE TRANSCRIPTIONAL REGULATOR TRMBL2"/>
    <property type="match status" value="1"/>
</dbReference>
<feature type="domain" description="Transcription regulator TrmB N-terminal" evidence="1">
    <location>
        <begin position="18"/>
        <end position="84"/>
    </location>
</feature>
<dbReference type="PANTHER" id="PTHR34293">
    <property type="entry name" value="HTH-TYPE TRANSCRIPTIONAL REGULATOR TRMBL2"/>
    <property type="match status" value="1"/>
</dbReference>
<protein>
    <recommendedName>
        <fullName evidence="1">Transcription regulator TrmB N-terminal domain-containing protein</fullName>
    </recommendedName>
</protein>
<comment type="caution">
    <text evidence="2">The sequence shown here is derived from an EMBL/GenBank/DDBJ whole genome shotgun (WGS) entry which is preliminary data.</text>
</comment>
<proteinExistence type="predicted"/>
<dbReference type="Pfam" id="PF01978">
    <property type="entry name" value="TrmB"/>
    <property type="match status" value="1"/>
</dbReference>
<sequence length="263" mass="30190">MQNGSEIESNKFVASFENLGLKPQEAKVYFALLKLGQARVGEICVESEIQRTYVYDILRDLQERGIVSAVEIKGRKRFNAVSIEQFRKIQLAKISRFEELMPELQSLVTTTGDRPKVQLFEGKEGFVIAQNDTLNMVRGSEIMAYSTGEGLYEDDPKMAFRYIKERMRKRIRVRSIAPDNEATRKFARENKKHLRETRLVPEDKFAFSNEINIYGDKLSILSLTGELIAVIIESESVARTQKMIFELAWLGAEQIRIGRSQIV</sequence>
<gene>
    <name evidence="2" type="ORF">A2215_04745</name>
</gene>
<dbReference type="EMBL" id="MEZY01000006">
    <property type="protein sequence ID" value="OGD65763.1"/>
    <property type="molecule type" value="Genomic_DNA"/>
</dbReference>
<dbReference type="InterPro" id="IPR002831">
    <property type="entry name" value="Tscrpt_reg_TrmB_N"/>
</dbReference>
<evidence type="ECO:0000259" key="1">
    <source>
        <dbReference type="Pfam" id="PF01978"/>
    </source>
</evidence>
<name>A0A1F5EEG4_9BACT</name>
<dbReference type="InterPro" id="IPR051797">
    <property type="entry name" value="TrmB-like"/>
</dbReference>
<dbReference type="InterPro" id="IPR036390">
    <property type="entry name" value="WH_DNA-bd_sf"/>
</dbReference>
<evidence type="ECO:0000313" key="2">
    <source>
        <dbReference type="EMBL" id="OGD65763.1"/>
    </source>
</evidence>
<dbReference type="InterPro" id="IPR036388">
    <property type="entry name" value="WH-like_DNA-bd_sf"/>
</dbReference>
<dbReference type="SUPFAM" id="SSF46785">
    <property type="entry name" value="Winged helix' DNA-binding domain"/>
    <property type="match status" value="1"/>
</dbReference>
<accession>A0A1F5EEG4</accession>
<dbReference type="Proteomes" id="UP000178583">
    <property type="component" value="Unassembled WGS sequence"/>
</dbReference>
<dbReference type="AlphaFoldDB" id="A0A1F5EEG4"/>
<dbReference type="STRING" id="1797472.A2215_04745"/>
<reference evidence="2 3" key="1">
    <citation type="journal article" date="2016" name="Nat. Commun.">
        <title>Thousands of microbial genomes shed light on interconnected biogeochemical processes in an aquifer system.</title>
        <authorList>
            <person name="Anantharaman K."/>
            <person name="Brown C.T."/>
            <person name="Hug L.A."/>
            <person name="Sharon I."/>
            <person name="Castelle C.J."/>
            <person name="Probst A.J."/>
            <person name="Thomas B.C."/>
            <person name="Singh A."/>
            <person name="Wilkins M.J."/>
            <person name="Karaoz U."/>
            <person name="Brodie E.L."/>
            <person name="Williams K.H."/>
            <person name="Hubbard S.S."/>
            <person name="Banfield J.F."/>
        </authorList>
    </citation>
    <scope>NUCLEOTIDE SEQUENCE [LARGE SCALE GENOMIC DNA]</scope>
</reference>
<dbReference type="Gene3D" id="1.10.10.10">
    <property type="entry name" value="Winged helix-like DNA-binding domain superfamily/Winged helix DNA-binding domain"/>
    <property type="match status" value="1"/>
</dbReference>
<organism evidence="2 3">
    <name type="scientific">Candidatus Berkelbacteria bacterium RIFOXYA2_FULL_43_10</name>
    <dbReference type="NCBI Taxonomy" id="1797472"/>
    <lineage>
        <taxon>Bacteria</taxon>
        <taxon>Candidatus Berkelbacteria</taxon>
    </lineage>
</organism>